<feature type="chain" id="PRO_5045223660" evidence="1">
    <location>
        <begin position="26"/>
        <end position="562"/>
    </location>
</feature>
<dbReference type="EMBL" id="JADIKK010000008">
    <property type="protein sequence ID" value="MFK2878525.1"/>
    <property type="molecule type" value="Genomic_DNA"/>
</dbReference>
<dbReference type="PROSITE" id="PS51257">
    <property type="entry name" value="PROKAR_LIPOPROTEIN"/>
    <property type="match status" value="1"/>
</dbReference>
<organism evidence="2 3">
    <name type="scientific">Rhodanobacter hydrolyticus</name>
    <dbReference type="NCBI Taxonomy" id="2250595"/>
    <lineage>
        <taxon>Bacteria</taxon>
        <taxon>Pseudomonadati</taxon>
        <taxon>Pseudomonadota</taxon>
        <taxon>Gammaproteobacteria</taxon>
        <taxon>Lysobacterales</taxon>
        <taxon>Rhodanobacteraceae</taxon>
        <taxon>Rhodanobacter</taxon>
    </lineage>
</organism>
<proteinExistence type="predicted"/>
<comment type="caution">
    <text evidence="2">The sequence shown here is derived from an EMBL/GenBank/DDBJ whole genome shotgun (WGS) entry which is preliminary data.</text>
</comment>
<keyword evidence="1" id="KW-0732">Signal</keyword>
<name>A0ABW8JAH8_9GAMM</name>
<evidence type="ECO:0000313" key="3">
    <source>
        <dbReference type="Proteomes" id="UP001620339"/>
    </source>
</evidence>
<feature type="signal peptide" evidence="1">
    <location>
        <begin position="1"/>
        <end position="25"/>
    </location>
</feature>
<dbReference type="Proteomes" id="UP001620339">
    <property type="component" value="Unassembled WGS sequence"/>
</dbReference>
<dbReference type="RefSeq" id="WP_404615246.1">
    <property type="nucleotide sequence ID" value="NZ_JADIKK010000008.1"/>
</dbReference>
<sequence length="562" mass="61881">MRSRLRATSAALLVVACAAATPACAWAVAPKFAPKVDARSYIDVWRLRHDVAVVEASYVDDSPRAEAQACKRDDATGSTAAGQRAEYACIAALRRRSAAYRSLFAAFNAAWLPAIRNAVAHGDPVAEVILRQCATTSALDRRGMASTCDDDPAQRAIANGRLRAIGFVPALDIQFPNWQRAHDRHVTRLENQQRALDAIRHGALGFDTMHVMSNGNAAMNADDLQWYRNYALVEAALQDAPIAFTVTPGTFSAGWKTAAFATLKLNRQPLTPGFLTWGRRLYFAGSGTVYTGPHYWRSSPTRVYVPDSESMKKIAATGTNYEQFKRALAGASLHEITLSGTGDGLFRRELYDTLATISTSIDAYLKQDPRWAVFLLHRVGLHEWVPAGTRSTTARLDRAWLGTWKLQSRTMDWDQPLQPANGYARITRDRTGDFHMTVRATPAEALAPFGNVDDCALRYSGGATYSVKPQPAGQETTALGAINGQHAREALAPLDPKLRYKQVLMQCIGAESPYSDNVRFLLLAHDHLIEIGVDETARFPHIAVRQYLRVRQQASEASTGMY</sequence>
<gene>
    <name evidence="2" type="ORF">ISP25_15725</name>
</gene>
<evidence type="ECO:0000256" key="1">
    <source>
        <dbReference type="SAM" id="SignalP"/>
    </source>
</evidence>
<evidence type="ECO:0000313" key="2">
    <source>
        <dbReference type="EMBL" id="MFK2878525.1"/>
    </source>
</evidence>
<reference evidence="2 3" key="1">
    <citation type="submission" date="2020-10" db="EMBL/GenBank/DDBJ databases">
        <title>Phylogeny of dyella-like bacteria.</title>
        <authorList>
            <person name="Fu J."/>
        </authorList>
    </citation>
    <scope>NUCLEOTIDE SEQUENCE [LARGE SCALE GENOMIC DNA]</scope>
    <source>
        <strain evidence="2 3">KACC 19113</strain>
    </source>
</reference>
<protein>
    <submittedName>
        <fullName evidence="2">Uncharacterized protein</fullName>
    </submittedName>
</protein>
<accession>A0ABW8JAH8</accession>
<keyword evidence="3" id="KW-1185">Reference proteome</keyword>